<dbReference type="EMBL" id="VATY01000001">
    <property type="protein sequence ID" value="TMM58838.1"/>
    <property type="molecule type" value="Genomic_DNA"/>
</dbReference>
<keyword evidence="4" id="KW-1185">Reference proteome</keyword>
<comment type="caution">
    <text evidence="3">The sequence shown here is derived from an EMBL/GenBank/DDBJ whole genome shotgun (WGS) entry which is preliminary data.</text>
</comment>
<dbReference type="OrthoDB" id="947434at2"/>
<feature type="signal peptide" evidence="1">
    <location>
        <begin position="1"/>
        <end position="20"/>
    </location>
</feature>
<reference evidence="3 4" key="1">
    <citation type="submission" date="2019-05" db="EMBL/GenBank/DDBJ databases">
        <authorList>
            <person name="Zhang J.-Y."/>
            <person name="Feg X."/>
            <person name="Du Z.-J."/>
        </authorList>
    </citation>
    <scope>NUCLEOTIDE SEQUENCE [LARGE SCALE GENOMIC DNA]</scope>
    <source>
        <strain evidence="3 4">RZ26</strain>
    </source>
</reference>
<evidence type="ECO:0000313" key="3">
    <source>
        <dbReference type="EMBL" id="TMM58838.1"/>
    </source>
</evidence>
<dbReference type="Pfam" id="PF13568">
    <property type="entry name" value="OMP_b-brl_2"/>
    <property type="match status" value="1"/>
</dbReference>
<evidence type="ECO:0000256" key="1">
    <source>
        <dbReference type="SAM" id="SignalP"/>
    </source>
</evidence>
<dbReference type="AlphaFoldDB" id="A0A5S3PVA3"/>
<accession>A0A5S3PVA3</accession>
<proteinExistence type="predicted"/>
<dbReference type="InterPro" id="IPR025665">
    <property type="entry name" value="Beta-barrel_OMP_2"/>
</dbReference>
<protein>
    <submittedName>
        <fullName evidence="3">PorT family protein</fullName>
    </submittedName>
</protein>
<sequence length="215" mass="24000">MRKCLCILLLLLSSKVTLNAQETTFGVKAGLNYSSIIGDLTDGIKFRFSGHAGVYLEVEFTDRFSFQPELLYSSQGFQFSSDLLTIQNGDEVLDQNDIRTNVQFNYLTIPILGKFALNDRLDVEFGPQFGFLLNQVTKIKNLDQRDDTLPDDRTSTSGDFQLDYGVAAGIGINVSESFSVSPRFYIGLRNRLNGAEGNIQNYNVALQLSANYSFL</sequence>
<evidence type="ECO:0000313" key="4">
    <source>
        <dbReference type="Proteomes" id="UP000310314"/>
    </source>
</evidence>
<gene>
    <name evidence="3" type="ORF">FEE95_05245</name>
</gene>
<feature type="chain" id="PRO_5024443042" evidence="1">
    <location>
        <begin position="21"/>
        <end position="215"/>
    </location>
</feature>
<organism evidence="3 4">
    <name type="scientific">Maribacter algarum</name>
    <name type="common">ex Zhang et al. 2020</name>
    <dbReference type="NCBI Taxonomy" id="2578118"/>
    <lineage>
        <taxon>Bacteria</taxon>
        <taxon>Pseudomonadati</taxon>
        <taxon>Bacteroidota</taxon>
        <taxon>Flavobacteriia</taxon>
        <taxon>Flavobacteriales</taxon>
        <taxon>Flavobacteriaceae</taxon>
        <taxon>Maribacter</taxon>
    </lineage>
</organism>
<dbReference type="Proteomes" id="UP000310314">
    <property type="component" value="Unassembled WGS sequence"/>
</dbReference>
<evidence type="ECO:0000259" key="2">
    <source>
        <dbReference type="Pfam" id="PF13568"/>
    </source>
</evidence>
<keyword evidence="1" id="KW-0732">Signal</keyword>
<dbReference type="RefSeq" id="WP_138656771.1">
    <property type="nucleotide sequence ID" value="NZ_VATY01000001.1"/>
</dbReference>
<feature type="domain" description="Outer membrane protein beta-barrel" evidence="2">
    <location>
        <begin position="20"/>
        <end position="190"/>
    </location>
</feature>
<name>A0A5S3PVA3_9FLAO</name>